<dbReference type="PANTHER" id="PTHR47481">
    <property type="match status" value="1"/>
</dbReference>
<reference evidence="1 2" key="1">
    <citation type="journal article" date="2018" name="Front. Plant Sci.">
        <title>Red Clover (Trifolium pratense) and Zigzag Clover (T. medium) - A Picture of Genomic Similarities and Differences.</title>
        <authorList>
            <person name="Dluhosova J."/>
            <person name="Istvanek J."/>
            <person name="Nedelnik J."/>
            <person name="Repkova J."/>
        </authorList>
    </citation>
    <scope>NUCLEOTIDE SEQUENCE [LARGE SCALE GENOMIC DNA]</scope>
    <source>
        <strain evidence="2">cv. 10/8</strain>
        <tissue evidence="1">Leaf</tissue>
    </source>
</reference>
<protein>
    <submittedName>
        <fullName evidence="1">Retrovirus-related pol polyprotein from transposon TNT 1-94</fullName>
    </submittedName>
</protein>
<organism evidence="1 2">
    <name type="scientific">Trifolium medium</name>
    <dbReference type="NCBI Taxonomy" id="97028"/>
    <lineage>
        <taxon>Eukaryota</taxon>
        <taxon>Viridiplantae</taxon>
        <taxon>Streptophyta</taxon>
        <taxon>Embryophyta</taxon>
        <taxon>Tracheophyta</taxon>
        <taxon>Spermatophyta</taxon>
        <taxon>Magnoliopsida</taxon>
        <taxon>eudicotyledons</taxon>
        <taxon>Gunneridae</taxon>
        <taxon>Pentapetalae</taxon>
        <taxon>rosids</taxon>
        <taxon>fabids</taxon>
        <taxon>Fabales</taxon>
        <taxon>Fabaceae</taxon>
        <taxon>Papilionoideae</taxon>
        <taxon>50 kb inversion clade</taxon>
        <taxon>NPAAA clade</taxon>
        <taxon>Hologalegina</taxon>
        <taxon>IRL clade</taxon>
        <taxon>Trifolieae</taxon>
        <taxon>Trifolium</taxon>
    </lineage>
</organism>
<name>A0A392VBF6_9FABA</name>
<evidence type="ECO:0000313" key="2">
    <source>
        <dbReference type="Proteomes" id="UP000265520"/>
    </source>
</evidence>
<proteinExistence type="predicted"/>
<keyword evidence="2" id="KW-1185">Reference proteome</keyword>
<accession>A0A392VBF6</accession>
<dbReference type="EMBL" id="LXQA011098453">
    <property type="protein sequence ID" value="MCI84743.1"/>
    <property type="molecule type" value="Genomic_DNA"/>
</dbReference>
<evidence type="ECO:0000313" key="1">
    <source>
        <dbReference type="EMBL" id="MCI84743.1"/>
    </source>
</evidence>
<sequence>MSRTVNEYQLRIRSIINSLIAVGDIVSEQEQVNAILEGLPEDFNSFVMMVYSRSDSPSVE</sequence>
<dbReference type="PANTHER" id="PTHR47481:SF31">
    <property type="entry name" value="OS01G0873500 PROTEIN"/>
    <property type="match status" value="1"/>
</dbReference>
<dbReference type="Proteomes" id="UP000265520">
    <property type="component" value="Unassembled WGS sequence"/>
</dbReference>
<feature type="non-terminal residue" evidence="1">
    <location>
        <position position="60"/>
    </location>
</feature>
<comment type="caution">
    <text evidence="1">The sequence shown here is derived from an EMBL/GenBank/DDBJ whole genome shotgun (WGS) entry which is preliminary data.</text>
</comment>
<dbReference type="Pfam" id="PF14223">
    <property type="entry name" value="Retrotran_gag_2"/>
    <property type="match status" value="1"/>
</dbReference>
<dbReference type="AlphaFoldDB" id="A0A392VBF6"/>